<evidence type="ECO:0000256" key="11">
    <source>
        <dbReference type="ARBA" id="ARBA00023136"/>
    </source>
</evidence>
<evidence type="ECO:0000256" key="9">
    <source>
        <dbReference type="ARBA" id="ARBA00023065"/>
    </source>
</evidence>
<dbReference type="EMBL" id="WUWG01000002">
    <property type="protein sequence ID" value="MXU65064.1"/>
    <property type="molecule type" value="Genomic_DNA"/>
</dbReference>
<dbReference type="PANTHER" id="PTHR33619:SF3">
    <property type="entry name" value="POLYSACCHARIDE EXPORT PROTEIN GFCE-RELATED"/>
    <property type="match status" value="1"/>
</dbReference>
<dbReference type="Gene3D" id="3.30.1950.10">
    <property type="entry name" value="wza like domain"/>
    <property type="match status" value="1"/>
</dbReference>
<reference evidence="19 20" key="1">
    <citation type="submission" date="2019-12" db="EMBL/GenBank/DDBJ databases">
        <title>Strain KN286 was isolated from seawater, which was collected from Caroline Seamount in the tropical western Pacific.</title>
        <authorList>
            <person name="Wang Q."/>
        </authorList>
    </citation>
    <scope>NUCLEOTIDE SEQUENCE [LARGE SCALE GENOMIC DNA]</scope>
    <source>
        <strain evidence="19 20">KN286</strain>
    </source>
</reference>
<dbReference type="GO" id="GO:0015159">
    <property type="term" value="F:polysaccharide transmembrane transporter activity"/>
    <property type="evidence" value="ECO:0007669"/>
    <property type="project" value="InterPro"/>
</dbReference>
<dbReference type="Pfam" id="PF22461">
    <property type="entry name" value="SLBB_2"/>
    <property type="match status" value="2"/>
</dbReference>
<name>A0A6B0TV97_9RHOB</name>
<evidence type="ECO:0000256" key="3">
    <source>
        <dbReference type="ARBA" id="ARBA00022448"/>
    </source>
</evidence>
<accession>A0A6B0TV97</accession>
<evidence type="ECO:0000256" key="13">
    <source>
        <dbReference type="ARBA" id="ARBA00023237"/>
    </source>
</evidence>
<evidence type="ECO:0000256" key="7">
    <source>
        <dbReference type="ARBA" id="ARBA00022729"/>
    </source>
</evidence>
<keyword evidence="3" id="KW-0813">Transport</keyword>
<evidence type="ECO:0000313" key="19">
    <source>
        <dbReference type="EMBL" id="MXU65064.1"/>
    </source>
</evidence>
<feature type="compositionally biased region" description="Polar residues" evidence="15">
    <location>
        <begin position="80"/>
        <end position="90"/>
    </location>
</feature>
<comment type="similarity">
    <text evidence="2">Belongs to the BexD/CtrA/VexA family.</text>
</comment>
<comment type="subcellular location">
    <subcellularLocation>
        <location evidence="1">Cell outer membrane</location>
        <topology evidence="1">Multi-pass membrane protein</topology>
    </subcellularLocation>
</comment>
<feature type="domain" description="SLBB" evidence="18">
    <location>
        <begin position="338"/>
        <end position="424"/>
    </location>
</feature>
<dbReference type="Pfam" id="PF02563">
    <property type="entry name" value="Poly_export"/>
    <property type="match status" value="1"/>
</dbReference>
<comment type="caution">
    <text evidence="19">The sequence shown here is derived from an EMBL/GenBank/DDBJ whole genome shotgun (WGS) entry which is preliminary data.</text>
</comment>
<dbReference type="InterPro" id="IPR003715">
    <property type="entry name" value="Poly_export_N"/>
</dbReference>
<dbReference type="Gene3D" id="3.10.560.10">
    <property type="entry name" value="Outer membrane lipoprotein wza domain like"/>
    <property type="match status" value="2"/>
</dbReference>
<evidence type="ECO:0000256" key="8">
    <source>
        <dbReference type="ARBA" id="ARBA00023047"/>
    </source>
</evidence>
<dbReference type="GO" id="GO:0006811">
    <property type="term" value="P:monoatomic ion transport"/>
    <property type="evidence" value="ECO:0007669"/>
    <property type="project" value="UniProtKB-KW"/>
</dbReference>
<dbReference type="GO" id="GO:0009279">
    <property type="term" value="C:cell outer membrane"/>
    <property type="evidence" value="ECO:0007669"/>
    <property type="project" value="UniProtKB-SubCell"/>
</dbReference>
<evidence type="ECO:0000259" key="18">
    <source>
        <dbReference type="Pfam" id="PF22461"/>
    </source>
</evidence>
<keyword evidence="8" id="KW-0625">Polysaccharide transport</keyword>
<organism evidence="19 20">
    <name type="scientific">Oceanomicrobium pacificus</name>
    <dbReference type="NCBI Taxonomy" id="2692916"/>
    <lineage>
        <taxon>Bacteria</taxon>
        <taxon>Pseudomonadati</taxon>
        <taxon>Pseudomonadota</taxon>
        <taxon>Alphaproteobacteria</taxon>
        <taxon>Rhodobacterales</taxon>
        <taxon>Paracoccaceae</taxon>
        <taxon>Oceanomicrobium</taxon>
    </lineage>
</organism>
<evidence type="ECO:0000256" key="6">
    <source>
        <dbReference type="ARBA" id="ARBA00022692"/>
    </source>
</evidence>
<evidence type="ECO:0000256" key="15">
    <source>
        <dbReference type="SAM" id="MobiDB-lite"/>
    </source>
</evidence>
<evidence type="ECO:0000256" key="5">
    <source>
        <dbReference type="ARBA" id="ARBA00022597"/>
    </source>
</evidence>
<dbReference type="PANTHER" id="PTHR33619">
    <property type="entry name" value="POLYSACCHARIDE EXPORT PROTEIN GFCE-RELATED"/>
    <property type="match status" value="1"/>
</dbReference>
<evidence type="ECO:0000256" key="2">
    <source>
        <dbReference type="ARBA" id="ARBA00009450"/>
    </source>
</evidence>
<feature type="chain" id="PRO_5025508637" evidence="16">
    <location>
        <begin position="23"/>
        <end position="453"/>
    </location>
</feature>
<proteinExistence type="inferred from homology"/>
<dbReference type="RefSeq" id="WP_160853187.1">
    <property type="nucleotide sequence ID" value="NZ_WUWG01000002.1"/>
</dbReference>
<feature type="signal peptide" evidence="16">
    <location>
        <begin position="1"/>
        <end position="22"/>
    </location>
</feature>
<keyword evidence="11" id="KW-0472">Membrane</keyword>
<dbReference type="GO" id="GO:0046930">
    <property type="term" value="C:pore complex"/>
    <property type="evidence" value="ECO:0007669"/>
    <property type="project" value="UniProtKB-KW"/>
</dbReference>
<keyword evidence="14" id="KW-0449">Lipoprotein</keyword>
<evidence type="ECO:0000256" key="12">
    <source>
        <dbReference type="ARBA" id="ARBA00023139"/>
    </source>
</evidence>
<evidence type="ECO:0000256" key="14">
    <source>
        <dbReference type="ARBA" id="ARBA00023288"/>
    </source>
</evidence>
<dbReference type="AlphaFoldDB" id="A0A6B0TV97"/>
<dbReference type="InterPro" id="IPR049712">
    <property type="entry name" value="Poly_export"/>
</dbReference>
<keyword evidence="12" id="KW-0564">Palmitate</keyword>
<feature type="domain" description="Polysaccharide export protein N-terminal" evidence="17">
    <location>
        <begin position="101"/>
        <end position="188"/>
    </location>
</feature>
<keyword evidence="20" id="KW-1185">Reference proteome</keyword>
<keyword evidence="4" id="KW-1134">Transmembrane beta strand</keyword>
<feature type="region of interest" description="Disordered" evidence="15">
    <location>
        <begin position="68"/>
        <end position="104"/>
    </location>
</feature>
<dbReference type="InterPro" id="IPR054765">
    <property type="entry name" value="SLBB_dom"/>
</dbReference>
<keyword evidence="7 16" id="KW-0732">Signal</keyword>
<keyword evidence="10" id="KW-0626">Porin</keyword>
<protein>
    <submittedName>
        <fullName evidence="19">Sugar transporter</fullName>
    </submittedName>
</protein>
<evidence type="ECO:0000313" key="20">
    <source>
        <dbReference type="Proteomes" id="UP000436016"/>
    </source>
</evidence>
<evidence type="ECO:0000256" key="4">
    <source>
        <dbReference type="ARBA" id="ARBA00022452"/>
    </source>
</evidence>
<dbReference type="Proteomes" id="UP000436016">
    <property type="component" value="Unassembled WGS sequence"/>
</dbReference>
<evidence type="ECO:0000256" key="16">
    <source>
        <dbReference type="SAM" id="SignalP"/>
    </source>
</evidence>
<keyword evidence="5 19" id="KW-0762">Sugar transport</keyword>
<keyword evidence="13" id="KW-0998">Cell outer membrane</keyword>
<evidence type="ECO:0000259" key="17">
    <source>
        <dbReference type="Pfam" id="PF02563"/>
    </source>
</evidence>
<dbReference type="GO" id="GO:0015288">
    <property type="term" value="F:porin activity"/>
    <property type="evidence" value="ECO:0007669"/>
    <property type="project" value="UniProtKB-KW"/>
</dbReference>
<keyword evidence="6" id="KW-0812">Transmembrane</keyword>
<evidence type="ECO:0000256" key="1">
    <source>
        <dbReference type="ARBA" id="ARBA00004571"/>
    </source>
</evidence>
<keyword evidence="9" id="KW-0406">Ion transport</keyword>
<evidence type="ECO:0000256" key="10">
    <source>
        <dbReference type="ARBA" id="ARBA00023114"/>
    </source>
</evidence>
<feature type="domain" description="SLBB" evidence="18">
    <location>
        <begin position="195"/>
        <end position="272"/>
    </location>
</feature>
<sequence>MIIRIAILSMALCLGACGVAYISPDVREDSVNGNFVRVVPITPDTVRVANQSAYRPDTLPAIFAQTTATGSRRAPDGSLPTPSNGPQNGQPVMELRVPPTPPTEPYRVGVDDILVLATRAPGNSVEELSGLLASQNRRQEYRVQDDGSISIPDVGRVRIVGQTIDEAEATIFNALVEAQIDPAFSLEVAQFNSRRVSVGGAVGTPGVQTIGLSPLLLNEALSAAGGVRVQDIDFASIRLYRDGQLYQIPLMELYSRRSLQRIPLAAGDSLFVDTDYRLDRAETYFREQIQLSDARRDDRLAALSELETEVDLRRAQLNEARDNFLTQIQLDAVDRDYVYLTGEVTRQRRMVMPFNQTVSLADALFQEGGFLTEFGNPSQVYVLRGSSNPRDNAAVTAWQLNGRDATSFLLATRFELRPNDVLFVAEQPITRWSRVVSQLTPSVFTQPVIAAVQ</sequence>
<gene>
    <name evidence="19" type="ORF">GSH16_06370</name>
</gene>